<dbReference type="InterPro" id="IPR009078">
    <property type="entry name" value="Ferritin-like_SF"/>
</dbReference>
<proteinExistence type="predicted"/>
<protein>
    <recommendedName>
        <fullName evidence="5">Rubrerythrin diiron-binding domain-containing protein</fullName>
    </recommendedName>
</protein>
<dbReference type="Gene3D" id="1.20.1260.10">
    <property type="match status" value="1"/>
</dbReference>
<dbReference type="InterPro" id="IPR012347">
    <property type="entry name" value="Ferritin-like"/>
</dbReference>
<evidence type="ECO:0000313" key="4">
    <source>
        <dbReference type="Proteomes" id="UP000295506"/>
    </source>
</evidence>
<organism evidence="2 4">
    <name type="scientific">Pseudodesulfovibrio indicus</name>
    <dbReference type="NCBI Taxonomy" id="1716143"/>
    <lineage>
        <taxon>Bacteria</taxon>
        <taxon>Pseudomonadati</taxon>
        <taxon>Thermodesulfobacteriota</taxon>
        <taxon>Desulfovibrionia</taxon>
        <taxon>Desulfovibrionales</taxon>
        <taxon>Desulfovibrionaceae</taxon>
    </lineage>
</organism>
<evidence type="ECO:0008006" key="5">
    <source>
        <dbReference type="Google" id="ProtNLM"/>
    </source>
</evidence>
<dbReference type="SUPFAM" id="SSF47240">
    <property type="entry name" value="Ferritin-like"/>
    <property type="match status" value="1"/>
</dbReference>
<dbReference type="EMBL" id="SOBK01000021">
    <property type="protein sequence ID" value="TDT81337.1"/>
    <property type="molecule type" value="Genomic_DNA"/>
</dbReference>
<reference evidence="1 3" key="1">
    <citation type="journal article" date="2016" name="Front. Microbiol.">
        <title>Genome Sequence of the Piezophilic, Mesophilic Sulfate-Reducing Bacterium Desulfovibrio indicus J2T.</title>
        <authorList>
            <person name="Cao J."/>
            <person name="Maignien L."/>
            <person name="Shao Z."/>
            <person name="Alain K."/>
            <person name="Jebbar M."/>
        </authorList>
    </citation>
    <scope>NUCLEOTIDE SEQUENCE [LARGE SCALE GENOMIC DNA]</scope>
    <source>
        <strain evidence="1 3">J2</strain>
    </source>
</reference>
<evidence type="ECO:0000313" key="2">
    <source>
        <dbReference type="EMBL" id="TDT81337.1"/>
    </source>
</evidence>
<reference evidence="2 4" key="2">
    <citation type="submission" date="2019-03" db="EMBL/GenBank/DDBJ databases">
        <title>Genomic Encyclopedia of Type Strains, Phase IV (KMG-IV): sequencing the most valuable type-strain genomes for metagenomic binning, comparative biology and taxonomic classification.</title>
        <authorList>
            <person name="Goeker M."/>
        </authorList>
    </citation>
    <scope>NUCLEOTIDE SEQUENCE [LARGE SCALE GENOMIC DNA]</scope>
    <source>
        <strain evidence="2 4">DSM 101483</strain>
    </source>
</reference>
<dbReference type="OrthoDB" id="9967167at2"/>
<keyword evidence="3" id="KW-1185">Reference proteome</keyword>
<dbReference type="EMBL" id="CP014206">
    <property type="protein sequence ID" value="AMK09714.1"/>
    <property type="molecule type" value="Genomic_DNA"/>
</dbReference>
<dbReference type="KEGG" id="dej:AWY79_00635"/>
<evidence type="ECO:0000313" key="3">
    <source>
        <dbReference type="Proteomes" id="UP000055611"/>
    </source>
</evidence>
<accession>A0A140D947</accession>
<evidence type="ECO:0000313" key="1">
    <source>
        <dbReference type="EMBL" id="AMK09714.1"/>
    </source>
</evidence>
<name>A0A140D947_9BACT</name>
<dbReference type="Proteomes" id="UP000055611">
    <property type="component" value="Chromosome"/>
</dbReference>
<gene>
    <name evidence="1" type="ORF">AWY79_00635</name>
    <name evidence="2" type="ORF">EDC59_1212</name>
</gene>
<dbReference type="RefSeq" id="WP_066799099.1">
    <property type="nucleotide sequence ID" value="NZ_CP014206.1"/>
</dbReference>
<dbReference type="Proteomes" id="UP000295506">
    <property type="component" value="Unassembled WGS sequence"/>
</dbReference>
<sequence>MANHGTLGALLGLLAQLEQAAYDFYRQLRDNHRADRELSDILADIMADEVHHARAVQEITDSLPAYRLESPVPGNIIRQLEETLAYVRSKGDKTFESGDDICTAIERMEALEFDVVLSFVSVSEIQFEFTRNYLRNQSVEHTNKIYRLQRCFD</sequence>
<dbReference type="AlphaFoldDB" id="A0A140D947"/>